<organism evidence="2">
    <name type="scientific">Chromera velia CCMP2878</name>
    <dbReference type="NCBI Taxonomy" id="1169474"/>
    <lineage>
        <taxon>Eukaryota</taxon>
        <taxon>Sar</taxon>
        <taxon>Alveolata</taxon>
        <taxon>Colpodellida</taxon>
        <taxon>Chromeraceae</taxon>
        <taxon>Chromera</taxon>
    </lineage>
</organism>
<evidence type="ECO:0000256" key="1">
    <source>
        <dbReference type="SAM" id="MobiDB-lite"/>
    </source>
</evidence>
<evidence type="ECO:0000313" key="2">
    <source>
        <dbReference type="EMBL" id="CEM46882.1"/>
    </source>
</evidence>
<proteinExistence type="predicted"/>
<reference evidence="2" key="1">
    <citation type="submission" date="2014-11" db="EMBL/GenBank/DDBJ databases">
        <authorList>
            <person name="Otto D Thomas"/>
            <person name="Naeem Raeece"/>
        </authorList>
    </citation>
    <scope>NUCLEOTIDE SEQUENCE</scope>
</reference>
<protein>
    <submittedName>
        <fullName evidence="2">Uncharacterized protein</fullName>
    </submittedName>
</protein>
<feature type="compositionally biased region" description="Basic and acidic residues" evidence="1">
    <location>
        <begin position="199"/>
        <end position="213"/>
    </location>
</feature>
<name>A0A0G4HRF6_9ALVE</name>
<accession>A0A0G4HRF6</accession>
<dbReference type="AlphaFoldDB" id="A0A0G4HRF6"/>
<feature type="region of interest" description="Disordered" evidence="1">
    <location>
        <begin position="183"/>
        <end position="213"/>
    </location>
</feature>
<dbReference type="VEuPathDB" id="CryptoDB:Cvel_30616"/>
<feature type="non-terminal residue" evidence="2">
    <location>
        <position position="1"/>
    </location>
</feature>
<dbReference type="EMBL" id="CDMZ01003582">
    <property type="protein sequence ID" value="CEM46882.1"/>
    <property type="molecule type" value="Genomic_DNA"/>
</dbReference>
<sequence>RYEAGRHYESLIAKRLSTSLSGRDLARVERLCVQEKCLAQNLRSCFSAESFIRVLECEGLCKVAKSLLASGDRRIIAPSDAPVDPKAIIALAVSLQEAAVEEAVWTDGVEAIKKSAPANLESFLMEGRIPREKLGALLQTRACRALFLAPLVGLGLVAPEDNDGCDSMASRLANAAATSLLTDLNRDRQQGAGSASSSSRERERQKEKERERGGKSLNFLEILDYLQNVKRLCP</sequence>
<gene>
    <name evidence="2" type="ORF">Cvel_30616</name>
</gene>